<organism evidence="1 2">
    <name type="scientific">Saccharomyces kudriavzevii (strain ATCC MYA-4449 / AS 2.2408 / CBS 8840 / NBRC 1802 / NCYC 2889)</name>
    <name type="common">Yeast</name>
    <dbReference type="NCBI Taxonomy" id="226230"/>
    <lineage>
        <taxon>Eukaryota</taxon>
        <taxon>Fungi</taxon>
        <taxon>Dikarya</taxon>
        <taxon>Ascomycota</taxon>
        <taxon>Saccharomycotina</taxon>
        <taxon>Saccharomycetes</taxon>
        <taxon>Saccharomycetales</taxon>
        <taxon>Saccharomycetaceae</taxon>
        <taxon>Saccharomyces</taxon>
    </lineage>
</organism>
<accession>A0AA35JGB0</accession>
<sequence>MWVIRYQNTVEDGHISHISCCLQASKSYSIGRSSKNSLIIKNDKSISRQHITFKWEINGGLNLKASHLSLINQGKLTSINKKFLKVGEKFIIYAPEVSNLTTIELGTSPFHIEVAWVSEIWNIPSHLTEFRTTLSQFGISTESSIDDGPINLMISDFPSSDDNGMRELYALVNAIPLKKLRLLVDVCKTLLPASVRNLKFDEMWKDVLNSPEFNVFNFDASVLSSKFMKLNRIIVLTTTSNERRLSATLRGLNVKLLNFDNMKSLYEHVDGLKPSIKYLILTSTNKTENGQIQCTINGLITSVIEDALPAITNTKSVPCEIQNKKFERVSEVQSTSSKTLHTPEIEVGPAILKKRRLNRRRVQPLDSLSFFAGGLSSKSSSEHQDFADAEKLSPGLGLKTVISSPNIGRMDETSSLAVRNIQKVDENNEKENGQKSTGAIVISSPELYAEHISEDSEDKPPRLSPLTVTRPGLQSNPLISRTTPAHYMEDKRIAENYENGKSSTRDIIQTLEENHEPPEQSQEKNSYSQVDRKSPVKELLQKRKSNTPLSFVEAIQETKNREVERFKSTIVQLEDDELSEEGINQLKNLAIVEPNEDLLRKPQILGTNSVRTRAQKNESGIMRQEWHERKNFKTFIKVWPKFKMQNEGNKGDTQNSDFIRSAAFLITRNYVPLRKYSKNNKATECNGKENEDMLGLIEMENLVSNTGVSGNTSSAVIQQGPRTQNTFINEDISDEGNQQSFSFSRHSDIAQPAKNKLFVTEDDDKNNMVNDSENGCELITLKKIGLRPSNFDEPSKGNRRSRSTAAGLHESCEAFDENDDEKGDDSENDDDEGPKFKFKRKKR</sequence>
<proteinExistence type="predicted"/>
<dbReference type="InterPro" id="IPR000253">
    <property type="entry name" value="FHA_dom"/>
</dbReference>
<dbReference type="SUPFAM" id="SSF49879">
    <property type="entry name" value="SMAD/FHA domain"/>
    <property type="match status" value="1"/>
</dbReference>
<dbReference type="Pfam" id="PF00498">
    <property type="entry name" value="FHA"/>
    <property type="match status" value="1"/>
</dbReference>
<evidence type="ECO:0000313" key="1">
    <source>
        <dbReference type="EMBL" id="CAI4059036.1"/>
    </source>
</evidence>
<reference evidence="1" key="1">
    <citation type="submission" date="2022-10" db="EMBL/GenBank/DDBJ databases">
        <authorList>
            <person name="Byrne P K."/>
        </authorList>
    </citation>
    <scope>NUCLEOTIDE SEQUENCE</scope>
    <source>
        <strain evidence="1">IFO1802</strain>
    </source>
</reference>
<dbReference type="Proteomes" id="UP001162087">
    <property type="component" value="Chromosome 4"/>
</dbReference>
<gene>
    <name evidence="1" type="primary">SKDI04G5780</name>
    <name evidence="1" type="ORF">SKDI_04G5780</name>
</gene>
<dbReference type="Gene3D" id="2.60.200.20">
    <property type="match status" value="1"/>
</dbReference>
<dbReference type="OrthoDB" id="3981072at2759"/>
<evidence type="ECO:0000313" key="2">
    <source>
        <dbReference type="Proteomes" id="UP001162087"/>
    </source>
</evidence>
<dbReference type="InterPro" id="IPR008984">
    <property type="entry name" value="SMAD_FHA_dom_sf"/>
</dbReference>
<name>A0AA35JGB0_SACK1</name>
<dbReference type="EMBL" id="OX365899">
    <property type="protein sequence ID" value="CAI4059036.1"/>
    <property type="molecule type" value="Genomic_DNA"/>
</dbReference>
<keyword evidence="2" id="KW-1185">Reference proteome</keyword>
<protein>
    <submittedName>
        <fullName evidence="1">Uncharacterized protein</fullName>
    </submittedName>
</protein>